<keyword evidence="2" id="KW-1185">Reference proteome</keyword>
<name>A0A5P1ETW9_ASPOF</name>
<organism evidence="1 2">
    <name type="scientific">Asparagus officinalis</name>
    <name type="common">Garden asparagus</name>
    <dbReference type="NCBI Taxonomy" id="4686"/>
    <lineage>
        <taxon>Eukaryota</taxon>
        <taxon>Viridiplantae</taxon>
        <taxon>Streptophyta</taxon>
        <taxon>Embryophyta</taxon>
        <taxon>Tracheophyta</taxon>
        <taxon>Spermatophyta</taxon>
        <taxon>Magnoliopsida</taxon>
        <taxon>Liliopsida</taxon>
        <taxon>Asparagales</taxon>
        <taxon>Asparagaceae</taxon>
        <taxon>Asparagoideae</taxon>
        <taxon>Asparagus</taxon>
    </lineage>
</organism>
<sequence length="110" mass="13003">MIAAVTFMFSYMLSRCKSMFTLPCLRFDWPVSGSLWFYPWYWPFRLWKKSSAGNFGYHSFLDFVGSFGATLMLKFRLEWRLEVTFRLSGLHCSGTYILLMQMASPIYESL</sequence>
<protein>
    <submittedName>
        <fullName evidence="1">Uncharacterized protein</fullName>
    </submittedName>
</protein>
<evidence type="ECO:0000313" key="1">
    <source>
        <dbReference type="EMBL" id="ONK69488.1"/>
    </source>
</evidence>
<dbReference type="Gramene" id="ONK69488">
    <property type="protein sequence ID" value="ONK69488"/>
    <property type="gene ID" value="A4U43_C05F23470"/>
</dbReference>
<proteinExistence type="predicted"/>
<evidence type="ECO:0000313" key="2">
    <source>
        <dbReference type="Proteomes" id="UP000243459"/>
    </source>
</evidence>
<reference evidence="2" key="1">
    <citation type="journal article" date="2017" name="Nat. Commun.">
        <title>The asparagus genome sheds light on the origin and evolution of a young Y chromosome.</title>
        <authorList>
            <person name="Harkess A."/>
            <person name="Zhou J."/>
            <person name="Xu C."/>
            <person name="Bowers J.E."/>
            <person name="Van der Hulst R."/>
            <person name="Ayyampalayam S."/>
            <person name="Mercati F."/>
            <person name="Riccardi P."/>
            <person name="McKain M.R."/>
            <person name="Kakrana A."/>
            <person name="Tang H."/>
            <person name="Ray J."/>
            <person name="Groenendijk J."/>
            <person name="Arikit S."/>
            <person name="Mathioni S.M."/>
            <person name="Nakano M."/>
            <person name="Shan H."/>
            <person name="Telgmann-Rauber A."/>
            <person name="Kanno A."/>
            <person name="Yue Z."/>
            <person name="Chen H."/>
            <person name="Li W."/>
            <person name="Chen Y."/>
            <person name="Xu X."/>
            <person name="Zhang Y."/>
            <person name="Luo S."/>
            <person name="Chen H."/>
            <person name="Gao J."/>
            <person name="Mao Z."/>
            <person name="Pires J.C."/>
            <person name="Luo M."/>
            <person name="Kudrna D."/>
            <person name="Wing R.A."/>
            <person name="Meyers B.C."/>
            <person name="Yi K."/>
            <person name="Kong H."/>
            <person name="Lavrijsen P."/>
            <person name="Sunseri F."/>
            <person name="Falavigna A."/>
            <person name="Ye Y."/>
            <person name="Leebens-Mack J.H."/>
            <person name="Chen G."/>
        </authorList>
    </citation>
    <scope>NUCLEOTIDE SEQUENCE [LARGE SCALE GENOMIC DNA]</scope>
    <source>
        <strain evidence="2">cv. DH0086</strain>
    </source>
</reference>
<dbReference type="AlphaFoldDB" id="A0A5P1ETW9"/>
<dbReference type="EMBL" id="CM007385">
    <property type="protein sequence ID" value="ONK69488.1"/>
    <property type="molecule type" value="Genomic_DNA"/>
</dbReference>
<dbReference type="Proteomes" id="UP000243459">
    <property type="component" value="Chromosome 5"/>
</dbReference>
<gene>
    <name evidence="1" type="ORF">A4U43_C05F23470</name>
</gene>
<accession>A0A5P1ETW9</accession>